<feature type="domain" description="CzcB-like C-terminal circularly permuted SH3-like" evidence="6">
    <location>
        <begin position="328"/>
        <end position="378"/>
    </location>
</feature>
<feature type="compositionally biased region" description="Gly residues" evidence="4">
    <location>
        <begin position="399"/>
        <end position="410"/>
    </location>
</feature>
<proteinExistence type="inferred from homology"/>
<keyword evidence="3" id="KW-0175">Coiled coil</keyword>
<keyword evidence="5" id="KW-0472">Membrane</keyword>
<dbReference type="InterPro" id="IPR050465">
    <property type="entry name" value="UPF0194_transport"/>
</dbReference>
<protein>
    <submittedName>
        <fullName evidence="8">Efflux RND transporter periplasmic adaptor subunit</fullName>
    </submittedName>
</protein>
<evidence type="ECO:0000313" key="8">
    <source>
        <dbReference type="EMBL" id="NMB91341.1"/>
    </source>
</evidence>
<evidence type="ECO:0000313" key="9">
    <source>
        <dbReference type="Proteomes" id="UP000590542"/>
    </source>
</evidence>
<dbReference type="Gene3D" id="2.40.420.20">
    <property type="match status" value="1"/>
</dbReference>
<dbReference type="NCBIfam" id="TIGR01730">
    <property type="entry name" value="RND_mfp"/>
    <property type="match status" value="1"/>
</dbReference>
<organism evidence="8 9">
    <name type="scientific">candidate division WWE3 bacterium</name>
    <dbReference type="NCBI Taxonomy" id="2053526"/>
    <lineage>
        <taxon>Bacteria</taxon>
        <taxon>Katanobacteria</taxon>
    </lineage>
</organism>
<evidence type="ECO:0000256" key="5">
    <source>
        <dbReference type="SAM" id="Phobius"/>
    </source>
</evidence>
<dbReference type="SUPFAM" id="SSF111369">
    <property type="entry name" value="HlyD-like secretion proteins"/>
    <property type="match status" value="1"/>
</dbReference>
<name>A0A7X9HSC9_UNCKA</name>
<dbReference type="PANTHER" id="PTHR32347:SF14">
    <property type="entry name" value="EFFLUX SYSTEM COMPONENT YKNX-RELATED"/>
    <property type="match status" value="1"/>
</dbReference>
<comment type="similarity">
    <text evidence="2">Belongs to the membrane fusion protein (MFP) (TC 8.A.1) family.</text>
</comment>
<comment type="caution">
    <text evidence="8">The sequence shown here is derived from an EMBL/GenBank/DDBJ whole genome shotgun (WGS) entry which is preliminary data.</text>
</comment>
<evidence type="ECO:0000256" key="3">
    <source>
        <dbReference type="ARBA" id="ARBA00023054"/>
    </source>
</evidence>
<comment type="subcellular location">
    <subcellularLocation>
        <location evidence="1">Cell envelope</location>
    </subcellularLocation>
</comment>
<evidence type="ECO:0000259" key="7">
    <source>
        <dbReference type="Pfam" id="PF25990"/>
    </source>
</evidence>
<dbReference type="Proteomes" id="UP000590542">
    <property type="component" value="Unassembled WGS sequence"/>
</dbReference>
<gene>
    <name evidence="8" type="ORF">GYA37_00665</name>
</gene>
<keyword evidence="5" id="KW-1133">Transmembrane helix</keyword>
<dbReference type="GO" id="GO:0030313">
    <property type="term" value="C:cell envelope"/>
    <property type="evidence" value="ECO:0007669"/>
    <property type="project" value="UniProtKB-SubCell"/>
</dbReference>
<keyword evidence="5" id="KW-0812">Transmembrane</keyword>
<dbReference type="AlphaFoldDB" id="A0A7X9HSC9"/>
<evidence type="ECO:0000256" key="2">
    <source>
        <dbReference type="ARBA" id="ARBA00009477"/>
    </source>
</evidence>
<dbReference type="Gene3D" id="2.40.50.100">
    <property type="match status" value="1"/>
</dbReference>
<accession>A0A7X9HSC9</accession>
<reference evidence="8 9" key="1">
    <citation type="journal article" date="2020" name="Biotechnol. Biofuels">
        <title>New insights from the biogas microbiome by comprehensive genome-resolved metagenomics of nearly 1600 species originating from multiple anaerobic digesters.</title>
        <authorList>
            <person name="Campanaro S."/>
            <person name="Treu L."/>
            <person name="Rodriguez-R L.M."/>
            <person name="Kovalovszki A."/>
            <person name="Ziels R.M."/>
            <person name="Maus I."/>
            <person name="Zhu X."/>
            <person name="Kougias P.G."/>
            <person name="Basile A."/>
            <person name="Luo G."/>
            <person name="Schluter A."/>
            <person name="Konstantinidis K.T."/>
            <person name="Angelidaki I."/>
        </authorList>
    </citation>
    <scope>NUCLEOTIDE SEQUENCE [LARGE SCALE GENOMIC DNA]</scope>
    <source>
        <strain evidence="8">AS27yjCOA_202</strain>
    </source>
</reference>
<dbReference type="PANTHER" id="PTHR32347">
    <property type="entry name" value="EFFLUX SYSTEM COMPONENT YKNX-RELATED"/>
    <property type="match status" value="1"/>
</dbReference>
<dbReference type="Gene3D" id="2.40.30.170">
    <property type="match status" value="1"/>
</dbReference>
<feature type="transmembrane region" description="Helical" evidence="5">
    <location>
        <begin position="12"/>
        <end position="31"/>
    </location>
</feature>
<dbReference type="Pfam" id="PF25990">
    <property type="entry name" value="Beta-barrel_YknX"/>
    <property type="match status" value="1"/>
</dbReference>
<feature type="region of interest" description="Disordered" evidence="4">
    <location>
        <begin position="387"/>
        <end position="410"/>
    </location>
</feature>
<dbReference type="Pfam" id="PF25975">
    <property type="entry name" value="CzcB_C"/>
    <property type="match status" value="1"/>
</dbReference>
<feature type="domain" description="YknX-like beta-barrel" evidence="7">
    <location>
        <begin position="247"/>
        <end position="318"/>
    </location>
</feature>
<evidence type="ECO:0000256" key="4">
    <source>
        <dbReference type="SAM" id="MobiDB-lite"/>
    </source>
</evidence>
<dbReference type="InterPro" id="IPR058649">
    <property type="entry name" value="CzcB_C"/>
</dbReference>
<dbReference type="GO" id="GO:0022857">
    <property type="term" value="F:transmembrane transporter activity"/>
    <property type="evidence" value="ECO:0007669"/>
    <property type="project" value="InterPro"/>
</dbReference>
<feature type="compositionally biased region" description="Polar residues" evidence="4">
    <location>
        <begin position="387"/>
        <end position="398"/>
    </location>
</feature>
<dbReference type="InterPro" id="IPR006143">
    <property type="entry name" value="RND_pump_MFP"/>
</dbReference>
<evidence type="ECO:0000259" key="6">
    <source>
        <dbReference type="Pfam" id="PF25975"/>
    </source>
</evidence>
<dbReference type="InterPro" id="IPR058636">
    <property type="entry name" value="Beta-barrel_YknX"/>
</dbReference>
<sequence length="410" mass="44122">MKIKSLLLKYKWIVLAIVLIPTIIIVGQKILGSKEAGTQQQLTSTVKRGTITSYVSTTGTIQAANYLAITTSVNGIVKKVYVTEGEKVVKGQKIMEVTLDSEGERSLADAYSSYLRAKNSLESAKNSLYGLETAMLQKEEAFEDEKETNSYQDHDERLSYKYAENEYLQAKNAYEIQKSSIKQAEIALESAYSEYQAYSSTITAPANGVIANIVATEGTKIENSVTSDRSVETVASIKQEGTPTASLNVTEVDINNIKVGQKAKLTLSSISDQTFEGTVTGIDKIGTQSSGVSNYPVIVKFDSDNDKVLPNMSVTADIIIESHDNTLYVPTSAINTAGDTKYVLVPEGAGQKKATVKVGISDDSNTEILEGLNENDVVILSTLPTEGFTSSSKNSSNDRGGGMMMGGPGM</sequence>
<evidence type="ECO:0000256" key="1">
    <source>
        <dbReference type="ARBA" id="ARBA00004196"/>
    </source>
</evidence>
<dbReference type="EMBL" id="JAAZNV010000006">
    <property type="protein sequence ID" value="NMB91341.1"/>
    <property type="molecule type" value="Genomic_DNA"/>
</dbReference>
<dbReference type="GO" id="GO:0016020">
    <property type="term" value="C:membrane"/>
    <property type="evidence" value="ECO:0007669"/>
    <property type="project" value="InterPro"/>
</dbReference>